<evidence type="ECO:0000256" key="1">
    <source>
        <dbReference type="ARBA" id="ARBA00004651"/>
    </source>
</evidence>
<dbReference type="SUPFAM" id="SSF81321">
    <property type="entry name" value="Family A G protein-coupled receptor-like"/>
    <property type="match status" value="1"/>
</dbReference>
<keyword evidence="4 13" id="KW-0812">Transmembrane</keyword>
<dbReference type="PROSITE" id="PS50262">
    <property type="entry name" value="G_PROTEIN_RECEP_F1_2"/>
    <property type="match status" value="1"/>
</dbReference>
<evidence type="ECO:0000256" key="12">
    <source>
        <dbReference type="ARBA" id="ARBA00023224"/>
    </source>
</evidence>
<evidence type="ECO:0000256" key="2">
    <source>
        <dbReference type="ARBA" id="ARBA00022475"/>
    </source>
</evidence>
<feature type="transmembrane region" description="Helical" evidence="14">
    <location>
        <begin position="135"/>
        <end position="156"/>
    </location>
</feature>
<keyword evidence="12 13" id="KW-0807">Transducer</keyword>
<feature type="transmembrane region" description="Helical" evidence="14">
    <location>
        <begin position="264"/>
        <end position="287"/>
    </location>
</feature>
<comment type="similarity">
    <text evidence="13">Belongs to the G-protein coupled receptor 1 family.</text>
</comment>
<dbReference type="GO" id="GO:0007608">
    <property type="term" value="P:sensory perception of smell"/>
    <property type="evidence" value="ECO:0007669"/>
    <property type="project" value="UniProtKB-KW"/>
</dbReference>
<dbReference type="GO" id="GO:0005886">
    <property type="term" value="C:plasma membrane"/>
    <property type="evidence" value="ECO:0007669"/>
    <property type="project" value="UniProtKB-SubCell"/>
</dbReference>
<evidence type="ECO:0000256" key="14">
    <source>
        <dbReference type="RuleBase" id="RU363047"/>
    </source>
</evidence>
<evidence type="ECO:0000256" key="7">
    <source>
        <dbReference type="ARBA" id="ARBA00023040"/>
    </source>
</evidence>
<feature type="transmembrane region" description="Helical" evidence="14">
    <location>
        <begin position="53"/>
        <end position="75"/>
    </location>
</feature>
<dbReference type="PANTHER" id="PTHR26451">
    <property type="entry name" value="G_PROTEIN_RECEP_F1_2 DOMAIN-CONTAINING PROTEIN"/>
    <property type="match status" value="1"/>
</dbReference>
<dbReference type="PROSITE" id="PS00237">
    <property type="entry name" value="G_PROTEIN_RECEP_F1_1"/>
    <property type="match status" value="1"/>
</dbReference>
<dbReference type="FunFam" id="1.20.1070.10:FF:000024">
    <property type="entry name" value="Olfactory receptor"/>
    <property type="match status" value="1"/>
</dbReference>
<comment type="subcellular location">
    <subcellularLocation>
        <location evidence="1 14">Cell membrane</location>
        <topology evidence="1 14">Multi-pass membrane protein</topology>
    </subcellularLocation>
</comment>
<evidence type="ECO:0000256" key="10">
    <source>
        <dbReference type="ARBA" id="ARBA00023170"/>
    </source>
</evidence>
<evidence type="ECO:0000256" key="11">
    <source>
        <dbReference type="ARBA" id="ARBA00023180"/>
    </source>
</evidence>
<evidence type="ECO:0000256" key="3">
    <source>
        <dbReference type="ARBA" id="ARBA00022606"/>
    </source>
</evidence>
<keyword evidence="11" id="KW-0325">Glycoprotein</keyword>
<dbReference type="Pfam" id="PF13853">
    <property type="entry name" value="7tm_4"/>
    <property type="match status" value="1"/>
</dbReference>
<sequence>MSNMSIILIAYKGIYDTRFIFVIMLTFLYPIMIISNAALIFIICSEKSLHKPLYILICNLACINLYGGCGLTPFVVFRILSGNFQISKSACLCQVFSVMTFGGCEIMNLMVMAYDRYVSICLPLHYEKIMSASTLMKLIALVWLVPFIRTGIAVLINANLEMCGRIIEKVYCDTYSVVKLACTGIREVNIYGSVMTFFSVIPPLMIIIYSYVKILMICTKLKQSGQAKALSTCIPHLVAIVNFFVGCTFEVYQGRFDMNYVPYPLRVVLSLYFFILSPVLNPIIYGVRTQKIKDSLIKKVMHVFTKVQSRNKTFVSIM</sequence>
<evidence type="ECO:0000259" key="15">
    <source>
        <dbReference type="PROSITE" id="PS50262"/>
    </source>
</evidence>
<keyword evidence="10 13" id="KW-0675">Receptor</keyword>
<feature type="transmembrane region" description="Helical" evidence="14">
    <location>
        <begin position="233"/>
        <end position="252"/>
    </location>
</feature>
<keyword evidence="3 14" id="KW-0716">Sensory transduction</keyword>
<dbReference type="PRINTS" id="PR00245">
    <property type="entry name" value="OLFACTORYR"/>
</dbReference>
<dbReference type="InterPro" id="IPR052921">
    <property type="entry name" value="GPCR1_Superfamily_Member"/>
</dbReference>
<protein>
    <recommendedName>
        <fullName evidence="14">Olfactory receptor</fullName>
    </recommendedName>
</protein>
<dbReference type="Proteomes" id="UP001591681">
    <property type="component" value="Unassembled WGS sequence"/>
</dbReference>
<keyword evidence="17" id="KW-1185">Reference proteome</keyword>
<dbReference type="PANTHER" id="PTHR26451:SF885">
    <property type="entry name" value="OLFACTORY RECEPTOR"/>
    <property type="match status" value="1"/>
</dbReference>
<evidence type="ECO:0000256" key="8">
    <source>
        <dbReference type="ARBA" id="ARBA00023136"/>
    </source>
</evidence>
<keyword evidence="2 14" id="KW-1003">Cell membrane</keyword>
<keyword evidence="9" id="KW-1015">Disulfide bond</keyword>
<dbReference type="InterPro" id="IPR000725">
    <property type="entry name" value="Olfact_rcpt"/>
</dbReference>
<accession>A0ABD1KBA8</accession>
<dbReference type="AlphaFoldDB" id="A0ABD1KBA8"/>
<evidence type="ECO:0000313" key="17">
    <source>
        <dbReference type="Proteomes" id="UP001591681"/>
    </source>
</evidence>
<evidence type="ECO:0000256" key="13">
    <source>
        <dbReference type="RuleBase" id="RU000688"/>
    </source>
</evidence>
<keyword evidence="5 14" id="KW-0552">Olfaction</keyword>
<keyword evidence="8 14" id="KW-0472">Membrane</keyword>
<feature type="domain" description="G-protein coupled receptors family 1 profile" evidence="15">
    <location>
        <begin position="35"/>
        <end position="285"/>
    </location>
</feature>
<evidence type="ECO:0000256" key="9">
    <source>
        <dbReference type="ARBA" id="ARBA00023157"/>
    </source>
</evidence>
<dbReference type="Gene3D" id="1.20.1070.10">
    <property type="entry name" value="Rhodopsin 7-helix transmembrane proteins"/>
    <property type="match status" value="1"/>
</dbReference>
<keyword evidence="7 13" id="KW-0297">G-protein coupled receptor</keyword>
<feature type="transmembrane region" description="Helical" evidence="14">
    <location>
        <begin position="95"/>
        <end position="114"/>
    </location>
</feature>
<feature type="transmembrane region" description="Helical" evidence="14">
    <location>
        <begin position="190"/>
        <end position="212"/>
    </location>
</feature>
<dbReference type="EMBL" id="JBHFQA010000007">
    <property type="protein sequence ID" value="KAL2096417.1"/>
    <property type="molecule type" value="Genomic_DNA"/>
</dbReference>
<keyword evidence="6 14" id="KW-1133">Transmembrane helix</keyword>
<dbReference type="PRINTS" id="PR00237">
    <property type="entry name" value="GPCRRHODOPSN"/>
</dbReference>
<evidence type="ECO:0000256" key="4">
    <source>
        <dbReference type="ARBA" id="ARBA00022692"/>
    </source>
</evidence>
<evidence type="ECO:0000256" key="6">
    <source>
        <dbReference type="ARBA" id="ARBA00022989"/>
    </source>
</evidence>
<gene>
    <name evidence="16" type="ORF">ACEWY4_008565</name>
</gene>
<dbReference type="GO" id="GO:0004930">
    <property type="term" value="F:G protein-coupled receptor activity"/>
    <property type="evidence" value="ECO:0007669"/>
    <property type="project" value="UniProtKB-KW"/>
</dbReference>
<dbReference type="InterPro" id="IPR000276">
    <property type="entry name" value="GPCR_Rhodpsn"/>
</dbReference>
<proteinExistence type="inferred from homology"/>
<evidence type="ECO:0000256" key="5">
    <source>
        <dbReference type="ARBA" id="ARBA00022725"/>
    </source>
</evidence>
<evidence type="ECO:0000313" key="16">
    <source>
        <dbReference type="EMBL" id="KAL2096417.1"/>
    </source>
</evidence>
<feature type="transmembrane region" description="Helical" evidence="14">
    <location>
        <begin position="20"/>
        <end position="41"/>
    </location>
</feature>
<name>A0ABD1KBA8_9TELE</name>
<organism evidence="16 17">
    <name type="scientific">Coilia grayii</name>
    <name type="common">Gray's grenadier anchovy</name>
    <dbReference type="NCBI Taxonomy" id="363190"/>
    <lineage>
        <taxon>Eukaryota</taxon>
        <taxon>Metazoa</taxon>
        <taxon>Chordata</taxon>
        <taxon>Craniata</taxon>
        <taxon>Vertebrata</taxon>
        <taxon>Euteleostomi</taxon>
        <taxon>Actinopterygii</taxon>
        <taxon>Neopterygii</taxon>
        <taxon>Teleostei</taxon>
        <taxon>Clupei</taxon>
        <taxon>Clupeiformes</taxon>
        <taxon>Clupeoidei</taxon>
        <taxon>Engraulidae</taxon>
        <taxon>Coilinae</taxon>
        <taxon>Coilia</taxon>
    </lineage>
</organism>
<dbReference type="InterPro" id="IPR017452">
    <property type="entry name" value="GPCR_Rhodpsn_7TM"/>
</dbReference>
<comment type="caution">
    <text evidence="16">The sequence shown here is derived from an EMBL/GenBank/DDBJ whole genome shotgun (WGS) entry which is preliminary data.</text>
</comment>
<reference evidence="16 17" key="1">
    <citation type="submission" date="2024-09" db="EMBL/GenBank/DDBJ databases">
        <title>A chromosome-level genome assembly of Gray's grenadier anchovy, Coilia grayii.</title>
        <authorList>
            <person name="Fu Z."/>
        </authorList>
    </citation>
    <scope>NUCLEOTIDE SEQUENCE [LARGE SCALE GENOMIC DNA]</scope>
    <source>
        <strain evidence="16">G4</strain>
        <tissue evidence="16">Muscle</tissue>
    </source>
</reference>